<evidence type="ECO:0000256" key="4">
    <source>
        <dbReference type="SAM" id="SignalP"/>
    </source>
</evidence>
<feature type="signal peptide" evidence="4">
    <location>
        <begin position="1"/>
        <end position="15"/>
    </location>
</feature>
<evidence type="ECO:0000313" key="8">
    <source>
        <dbReference type="Proteomes" id="UP000824190"/>
    </source>
</evidence>
<feature type="chain" id="PRO_5039682055" evidence="4">
    <location>
        <begin position="16"/>
        <end position="532"/>
    </location>
</feature>
<dbReference type="InterPro" id="IPR000073">
    <property type="entry name" value="AB_hydrolase_1"/>
</dbReference>
<proteinExistence type="inferred from homology"/>
<dbReference type="SUPFAM" id="SSF53474">
    <property type="entry name" value="alpha/beta-Hydrolases"/>
    <property type="match status" value="1"/>
</dbReference>
<evidence type="ECO:0000256" key="2">
    <source>
        <dbReference type="ARBA" id="ARBA00022729"/>
    </source>
</evidence>
<keyword evidence="3 7" id="KW-0378">Hydrolase</keyword>
<dbReference type="Gene3D" id="3.40.50.1820">
    <property type="entry name" value="alpha/beta hydrolase"/>
    <property type="match status" value="1"/>
</dbReference>
<dbReference type="EMBL" id="DXGC01000079">
    <property type="protein sequence ID" value="HIW91940.1"/>
    <property type="molecule type" value="Genomic_DNA"/>
</dbReference>
<evidence type="ECO:0000256" key="3">
    <source>
        <dbReference type="ARBA" id="ARBA00022801"/>
    </source>
</evidence>
<name>A0A9D1RQY7_9CORY</name>
<dbReference type="Pfam" id="PF00561">
    <property type="entry name" value="Abhydrolase_1"/>
    <property type="match status" value="1"/>
</dbReference>
<gene>
    <name evidence="7" type="ORF">H9870_09805</name>
</gene>
<evidence type="ECO:0000259" key="6">
    <source>
        <dbReference type="Pfam" id="PF08386"/>
    </source>
</evidence>
<dbReference type="InterPro" id="IPR029058">
    <property type="entry name" value="AB_hydrolase_fold"/>
</dbReference>
<dbReference type="PANTHER" id="PTHR43248">
    <property type="entry name" value="2-SUCCINYL-6-HYDROXY-2,4-CYCLOHEXADIENE-1-CARBOXYLATE SYNTHASE"/>
    <property type="match status" value="1"/>
</dbReference>
<dbReference type="InterPro" id="IPR013595">
    <property type="entry name" value="Pept_S33_TAP-like_C"/>
</dbReference>
<comment type="caution">
    <text evidence="7">The sequence shown here is derived from an EMBL/GenBank/DDBJ whole genome shotgun (WGS) entry which is preliminary data.</text>
</comment>
<dbReference type="Pfam" id="PF08386">
    <property type="entry name" value="Abhydrolase_4"/>
    <property type="match status" value="1"/>
</dbReference>
<evidence type="ECO:0000256" key="1">
    <source>
        <dbReference type="ARBA" id="ARBA00010088"/>
    </source>
</evidence>
<dbReference type="PANTHER" id="PTHR43248:SF29">
    <property type="entry name" value="TRIPEPTIDYL AMINOPEPTIDASE"/>
    <property type="match status" value="1"/>
</dbReference>
<sequence>MTAPAILTAATVAFAGMPTAVSDATSVPQPEASQDITWEDCPAQVTDERAECGRIDVPMYHSEPEGEKISVGFVRIPASSPDARRGTLLAVPGGPGDSAYSYAVNPDSVVGLPEDIRSEWDVVGVQPRGLNGSTPLDCDHEPEGWDPVRAQLIEPGLHLKEACEIGTPGYTDAINTWEISEDMDAVREALNEEKVSLHGVSYGTLLGSTYATKFPEHTDRLVLDSGMDTTLTWADTLDDQTEGYTNALHDFLEWAAEHDDEYGLGATSLEVYQSWSAKIVEESGTNPTVVPPPAEIGDLPEGLQIAGQPAADVLTAAGAPAAKIENLFRMLITPGAVQSNSSTMLATQQALPQPNYWGQLADLVGGNQPVPTQEEVEAAEAQAAEQNQGGTDPTLLMQQMMFCNENQVAPDLTRLPTALWNSTVEKDPFSLSGDVAKANINCNGIDADATITDLDGSALDTTPLQIQGTGDPQTPYSKFGPMAESMGSHVITVNGPGHGQVGVGNQVVDDAVVEYLRTGSTDVTSAPSRPIG</sequence>
<dbReference type="AlphaFoldDB" id="A0A9D1RQY7"/>
<dbReference type="GO" id="GO:0016787">
    <property type="term" value="F:hydrolase activity"/>
    <property type="evidence" value="ECO:0007669"/>
    <property type="project" value="UniProtKB-KW"/>
</dbReference>
<reference evidence="7" key="1">
    <citation type="journal article" date="2021" name="PeerJ">
        <title>Extensive microbial diversity within the chicken gut microbiome revealed by metagenomics and culture.</title>
        <authorList>
            <person name="Gilroy R."/>
            <person name="Ravi A."/>
            <person name="Getino M."/>
            <person name="Pursley I."/>
            <person name="Horton D.L."/>
            <person name="Alikhan N.F."/>
            <person name="Baker D."/>
            <person name="Gharbi K."/>
            <person name="Hall N."/>
            <person name="Watson M."/>
            <person name="Adriaenssens E.M."/>
            <person name="Foster-Nyarko E."/>
            <person name="Jarju S."/>
            <person name="Secka A."/>
            <person name="Antonio M."/>
            <person name="Oren A."/>
            <person name="Chaudhuri R.R."/>
            <person name="La Ragione R."/>
            <person name="Hildebrand F."/>
            <person name="Pallen M.J."/>
        </authorList>
    </citation>
    <scope>NUCLEOTIDE SEQUENCE</scope>
    <source>
        <strain evidence="7">CHK32-1732</strain>
    </source>
</reference>
<protein>
    <submittedName>
        <fullName evidence="7">Alpha/beta hydrolase</fullName>
    </submittedName>
</protein>
<dbReference type="Proteomes" id="UP000824190">
    <property type="component" value="Unassembled WGS sequence"/>
</dbReference>
<organism evidence="7 8">
    <name type="scientific">Candidatus Corynebacterium avicola</name>
    <dbReference type="NCBI Taxonomy" id="2838527"/>
    <lineage>
        <taxon>Bacteria</taxon>
        <taxon>Bacillati</taxon>
        <taxon>Actinomycetota</taxon>
        <taxon>Actinomycetes</taxon>
        <taxon>Mycobacteriales</taxon>
        <taxon>Corynebacteriaceae</taxon>
        <taxon>Corynebacterium</taxon>
    </lineage>
</organism>
<reference evidence="7" key="2">
    <citation type="submission" date="2021-04" db="EMBL/GenBank/DDBJ databases">
        <authorList>
            <person name="Gilroy R."/>
        </authorList>
    </citation>
    <scope>NUCLEOTIDE SEQUENCE</scope>
    <source>
        <strain evidence="7">CHK32-1732</strain>
    </source>
</reference>
<feature type="domain" description="AB hydrolase-1" evidence="5">
    <location>
        <begin position="87"/>
        <end position="286"/>
    </location>
</feature>
<dbReference type="InterPro" id="IPR051601">
    <property type="entry name" value="Serine_prot/Carboxylest_S33"/>
</dbReference>
<keyword evidence="2 4" id="KW-0732">Signal</keyword>
<feature type="domain" description="Peptidase S33 tripeptidyl aminopeptidase-like C-terminal" evidence="6">
    <location>
        <begin position="434"/>
        <end position="523"/>
    </location>
</feature>
<comment type="similarity">
    <text evidence="1">Belongs to the peptidase S33 family.</text>
</comment>
<accession>A0A9D1RQY7</accession>
<evidence type="ECO:0000313" key="7">
    <source>
        <dbReference type="EMBL" id="HIW91940.1"/>
    </source>
</evidence>
<evidence type="ECO:0000259" key="5">
    <source>
        <dbReference type="Pfam" id="PF00561"/>
    </source>
</evidence>